<dbReference type="InterPro" id="IPR032675">
    <property type="entry name" value="LRR_dom_sf"/>
</dbReference>
<dbReference type="InterPro" id="IPR042197">
    <property type="entry name" value="Apaf_helical"/>
</dbReference>
<gene>
    <name evidence="6" type="primary">LOC104714741</name>
</gene>
<dbReference type="PANTHER" id="PTHR11017:SF309">
    <property type="entry name" value="DISEASE RESISTANCE PROTEIN (TIR-NBS-LRR CLASS) FAMILY"/>
    <property type="match status" value="1"/>
</dbReference>
<dbReference type="Proteomes" id="UP000694864">
    <property type="component" value="Chromosome 9"/>
</dbReference>
<reference evidence="5" key="1">
    <citation type="journal article" date="2014" name="Nat. Commun.">
        <title>The emerging biofuel crop Camelina sativa retains a highly undifferentiated hexaploid genome structure.</title>
        <authorList>
            <person name="Kagale S."/>
            <person name="Koh C."/>
            <person name="Nixon J."/>
            <person name="Bollina V."/>
            <person name="Clarke W.E."/>
            <person name="Tuteja R."/>
            <person name="Spillane C."/>
            <person name="Robinson S.J."/>
            <person name="Links M.G."/>
            <person name="Clarke C."/>
            <person name="Higgins E.E."/>
            <person name="Huebert T."/>
            <person name="Sharpe A.G."/>
            <person name="Parkin I.A."/>
        </authorList>
    </citation>
    <scope>NUCLEOTIDE SEQUENCE [LARGE SCALE GENOMIC DNA]</scope>
    <source>
        <strain evidence="5">cv. DH55</strain>
    </source>
</reference>
<name>A0ABM0TSB1_CAMSA</name>
<proteinExistence type="predicted"/>
<dbReference type="Gene3D" id="1.10.8.430">
    <property type="entry name" value="Helical domain of apoptotic protease-activating factors"/>
    <property type="match status" value="1"/>
</dbReference>
<dbReference type="Gene3D" id="3.80.10.10">
    <property type="entry name" value="Ribonuclease Inhibitor"/>
    <property type="match status" value="2"/>
</dbReference>
<protein>
    <submittedName>
        <fullName evidence="6">Disease resistance protein RML1B-like</fullName>
    </submittedName>
</protein>
<keyword evidence="2" id="KW-0677">Repeat</keyword>
<dbReference type="SUPFAM" id="SSF52200">
    <property type="entry name" value="Toll/Interleukin receptor TIR domain"/>
    <property type="match status" value="1"/>
</dbReference>
<evidence type="ECO:0000313" key="6">
    <source>
        <dbReference type="RefSeq" id="XP_010430500.1"/>
    </source>
</evidence>
<dbReference type="PROSITE" id="PS50104">
    <property type="entry name" value="TIR"/>
    <property type="match status" value="1"/>
</dbReference>
<dbReference type="SUPFAM" id="SSF52540">
    <property type="entry name" value="P-loop containing nucleoside triphosphate hydrolases"/>
    <property type="match status" value="1"/>
</dbReference>
<dbReference type="InterPro" id="IPR011713">
    <property type="entry name" value="Leu-rich_rpt_3"/>
</dbReference>
<evidence type="ECO:0000256" key="3">
    <source>
        <dbReference type="ARBA" id="ARBA00022821"/>
    </source>
</evidence>
<reference evidence="6" key="2">
    <citation type="submission" date="2025-08" db="UniProtKB">
        <authorList>
            <consortium name="RefSeq"/>
        </authorList>
    </citation>
    <scope>IDENTIFICATION</scope>
    <source>
        <tissue evidence="6">Leaf</tissue>
    </source>
</reference>
<dbReference type="InterPro" id="IPR035897">
    <property type="entry name" value="Toll_tir_struct_dom_sf"/>
</dbReference>
<dbReference type="Pfam" id="PF01582">
    <property type="entry name" value="TIR"/>
    <property type="match status" value="1"/>
</dbReference>
<dbReference type="Gene3D" id="3.40.50.300">
    <property type="entry name" value="P-loop containing nucleotide triphosphate hydrolases"/>
    <property type="match status" value="1"/>
</dbReference>
<dbReference type="CDD" id="cd00267">
    <property type="entry name" value="ABC_ATPase"/>
    <property type="match status" value="1"/>
</dbReference>
<dbReference type="GeneID" id="104714741"/>
<evidence type="ECO:0000256" key="1">
    <source>
        <dbReference type="ARBA" id="ARBA00022614"/>
    </source>
</evidence>
<keyword evidence="3" id="KW-0611">Plant defense</keyword>
<dbReference type="PRINTS" id="PR00364">
    <property type="entry name" value="DISEASERSIST"/>
</dbReference>
<accession>A0ABM0TSB1</accession>
<dbReference type="PANTHER" id="PTHR11017">
    <property type="entry name" value="LEUCINE-RICH REPEAT-CONTAINING PROTEIN"/>
    <property type="match status" value="1"/>
</dbReference>
<dbReference type="InterPro" id="IPR044974">
    <property type="entry name" value="Disease_R_plants"/>
</dbReference>
<dbReference type="SUPFAM" id="SSF46785">
    <property type="entry name" value="Winged helix' DNA-binding domain"/>
    <property type="match status" value="1"/>
</dbReference>
<dbReference type="InterPro" id="IPR002182">
    <property type="entry name" value="NB-ARC"/>
</dbReference>
<dbReference type="SMART" id="SM00255">
    <property type="entry name" value="TIR"/>
    <property type="match status" value="1"/>
</dbReference>
<feature type="domain" description="TIR" evidence="4">
    <location>
        <begin position="13"/>
        <end position="177"/>
    </location>
</feature>
<dbReference type="InterPro" id="IPR036390">
    <property type="entry name" value="WH_DNA-bd_sf"/>
</dbReference>
<dbReference type="RefSeq" id="XP_010430500.1">
    <property type="nucleotide sequence ID" value="XM_010432198.2"/>
</dbReference>
<dbReference type="Pfam" id="PF23282">
    <property type="entry name" value="WHD_ROQ1"/>
    <property type="match status" value="1"/>
</dbReference>
<keyword evidence="1" id="KW-0433">Leucine-rich repeat</keyword>
<evidence type="ECO:0000256" key="2">
    <source>
        <dbReference type="ARBA" id="ARBA00022737"/>
    </source>
</evidence>
<evidence type="ECO:0000313" key="5">
    <source>
        <dbReference type="Proteomes" id="UP000694864"/>
    </source>
</evidence>
<organism evidence="5 6">
    <name type="scientific">Camelina sativa</name>
    <name type="common">False flax</name>
    <name type="synonym">Myagrum sativum</name>
    <dbReference type="NCBI Taxonomy" id="90675"/>
    <lineage>
        <taxon>Eukaryota</taxon>
        <taxon>Viridiplantae</taxon>
        <taxon>Streptophyta</taxon>
        <taxon>Embryophyta</taxon>
        <taxon>Tracheophyta</taxon>
        <taxon>Spermatophyta</taxon>
        <taxon>Magnoliopsida</taxon>
        <taxon>eudicotyledons</taxon>
        <taxon>Gunneridae</taxon>
        <taxon>Pentapetalae</taxon>
        <taxon>rosids</taxon>
        <taxon>malvids</taxon>
        <taxon>Brassicales</taxon>
        <taxon>Brassicaceae</taxon>
        <taxon>Camelineae</taxon>
        <taxon>Camelina</taxon>
    </lineage>
</organism>
<dbReference type="SUPFAM" id="SSF52058">
    <property type="entry name" value="L domain-like"/>
    <property type="match status" value="1"/>
</dbReference>
<keyword evidence="5" id="KW-1185">Reference proteome</keyword>
<dbReference type="InterPro" id="IPR027417">
    <property type="entry name" value="P-loop_NTPase"/>
</dbReference>
<dbReference type="InterPro" id="IPR000157">
    <property type="entry name" value="TIR_dom"/>
</dbReference>
<sequence length="1118" mass="127262">MASPSSSLSPRNWSYNVFPSFHGPDVRKTFLSNMREQFKRNGITMFDDQEIERSATIAPSLTEAIRESRISIVILSKNYASSGWCLDELVEILECKKAMGQRVMTIFYGVEPSDVRKQTGEFGIAFNETCARKRDKARQKWGKALTDVSNIAGEDFQKWDNEANMIKKIARDVSDKLNATPSRDHFDGMVGLETHLRIMKSLLDLDYDDGVKMVAITGPLGIGKTTIAKALQGLLSNRFQLSCFMDNLRGTYISGQDKLRLQEQFLSKVLNQDGVRVCHSGVIQERLHKQRVLIILDDVNNIKQLEALANETTWFGPGSRIVVTTENKELLQQHGIDNMYHVGFPSDEEALKILCRYAFRKIPMSHGFGELAKRVTKLCGNLPLGLSVVGSSLRGKNEKEWEQVIHRLESTLDQDIEEILKVGYESLDETEQTLFLHIAVFFNYKDGDLVETMFTDNDMDVQHGLKILVNRSLIEISTYGEIMMHRLLQQVGKKAIHKQEPWKRKILIDAPEICDVLEHATGTRAMFGISFDISGIKEVSINKKAFKRMPNLRFLRVYKSRNDGNDRVHIPEEMELPHCLRLLDWEEYPSKSLHPTFHPEYLVELSFEDSKLEKLWEGRQVLTNLKKINLTASRNLKELPDLSEAINLEVLSLLCCESLVEIPSSCLHLHKLHKLLMNNCTSLEFFPAHMNLASLEQVFMAGCSRLRNNIPVMSTNITNLYISDTDVEDLPASIELCSRLEFLSVTSNRKFKGLTHLPTSVRTLDLSYTDIEKIPDCIKDLLRLESLDLSRCLKLASLPELPCSLRFLTAQECESLETVCSPLDTSSAQMKFTNCFKLSEQARRAIIQPSLRNGSALLPGKQVPPEFDHRGKGNCLTIPPDVNSRRMLVCVVISHNHQITEEYDLSELCRPPRGRWDFDHVEGVVLVDFHDVSRCREEHVYIFDSHFPFNNSSDVSREIVFEFSSKLHALEIIECGVKLLTHEDESIEWSYVSGSAHVFEDESIEEGSYDSRADQVSEEESISWSYDESGAYRVFEEESIAWSYGSGSQMFEEDIEFVEPREESFVDETNIDDISNGEICVSKEVENLEGGQKRTDCWSWLLLCFGLSVLGKKTIESG</sequence>
<dbReference type="Pfam" id="PF00931">
    <property type="entry name" value="NB-ARC"/>
    <property type="match status" value="1"/>
</dbReference>
<dbReference type="Pfam" id="PF07725">
    <property type="entry name" value="LRR_3"/>
    <property type="match status" value="1"/>
</dbReference>
<dbReference type="Gene3D" id="3.40.50.10140">
    <property type="entry name" value="Toll/interleukin-1 receptor homology (TIR) domain"/>
    <property type="match status" value="1"/>
</dbReference>
<dbReference type="InterPro" id="IPR058192">
    <property type="entry name" value="WHD_ROQ1-like"/>
</dbReference>
<evidence type="ECO:0000259" key="4">
    <source>
        <dbReference type="PROSITE" id="PS50104"/>
    </source>
</evidence>